<gene>
    <name evidence="1" type="ORF">IWX46DRAFT_253144</name>
</gene>
<evidence type="ECO:0000313" key="2">
    <source>
        <dbReference type="Proteomes" id="UP001365128"/>
    </source>
</evidence>
<name>A0ABR1LR28_9PEZI</name>
<organism evidence="1 2">
    <name type="scientific">Phyllosticta citricarpa</name>
    <dbReference type="NCBI Taxonomy" id="55181"/>
    <lineage>
        <taxon>Eukaryota</taxon>
        <taxon>Fungi</taxon>
        <taxon>Dikarya</taxon>
        <taxon>Ascomycota</taxon>
        <taxon>Pezizomycotina</taxon>
        <taxon>Dothideomycetes</taxon>
        <taxon>Dothideomycetes incertae sedis</taxon>
        <taxon>Botryosphaeriales</taxon>
        <taxon>Phyllostictaceae</taxon>
        <taxon>Phyllosticta</taxon>
    </lineage>
</organism>
<comment type="caution">
    <text evidence="1">The sequence shown here is derived from an EMBL/GenBank/DDBJ whole genome shotgun (WGS) entry which is preliminary data.</text>
</comment>
<accession>A0ABR1LR28</accession>
<dbReference type="EMBL" id="JBBPDW010000034">
    <property type="protein sequence ID" value="KAK7537623.1"/>
    <property type="molecule type" value="Genomic_DNA"/>
</dbReference>
<proteinExistence type="predicted"/>
<evidence type="ECO:0000313" key="1">
    <source>
        <dbReference type="EMBL" id="KAK7537623.1"/>
    </source>
</evidence>
<dbReference type="Proteomes" id="UP001365128">
    <property type="component" value="Unassembled WGS sequence"/>
</dbReference>
<sequence>MPPSKPPVNAAAGTRHIHLPLGHSWALFAPAARRVRCHSSPPARVLSALLLQCFSMPAQLGFRKMHLVQNATLDLFCALTVDRGCGTVRNICSRINALMTPRPGRCRTNTFILSYLWRSPSASPHGTTPAYFSSALPTTWACGSVRDAAINFHRSCCLASRGMWRALPFYSWPRESSSGSSFASAHIQSAAPKSRCSRGPF</sequence>
<reference evidence="1 2" key="1">
    <citation type="submission" date="2024-04" db="EMBL/GenBank/DDBJ databases">
        <title>Phyllosticta paracitricarpa is synonymous to the EU quarantine fungus P. citricarpa based on phylogenomic analyses.</title>
        <authorList>
            <consortium name="Lawrence Berkeley National Laboratory"/>
            <person name="Van Ingen-Buijs V.A."/>
            <person name="Van Westerhoven A.C."/>
            <person name="Haridas S."/>
            <person name="Skiadas P."/>
            <person name="Martin F."/>
            <person name="Groenewald J.Z."/>
            <person name="Crous P.W."/>
            <person name="Seidl M.F."/>
        </authorList>
    </citation>
    <scope>NUCLEOTIDE SEQUENCE [LARGE SCALE GENOMIC DNA]</scope>
    <source>
        <strain evidence="1 2">CBS 122670</strain>
    </source>
</reference>
<keyword evidence="2" id="KW-1185">Reference proteome</keyword>
<protein>
    <submittedName>
        <fullName evidence="1">Uncharacterized protein</fullName>
    </submittedName>
</protein>